<keyword evidence="7" id="KW-0998">Cell outer membrane</keyword>
<reference evidence="9 10" key="1">
    <citation type="submission" date="2020-04" db="EMBL/GenBank/DDBJ databases">
        <title>Enterovirga sp. isolate from soil.</title>
        <authorList>
            <person name="Chea S."/>
            <person name="Kim D.-U."/>
        </authorList>
    </citation>
    <scope>NUCLEOTIDE SEQUENCE [LARGE SCALE GENOMIC DNA]</scope>
    <source>
        <strain evidence="9 10">DB1703</strain>
    </source>
</reference>
<keyword evidence="10" id="KW-1185">Reference proteome</keyword>
<dbReference type="Pfam" id="PF03349">
    <property type="entry name" value="Toluene_X"/>
    <property type="match status" value="1"/>
</dbReference>
<keyword evidence="6" id="KW-0472">Membrane</keyword>
<accession>A0A849HZI7</accession>
<dbReference type="GO" id="GO:0009279">
    <property type="term" value="C:cell outer membrane"/>
    <property type="evidence" value="ECO:0007669"/>
    <property type="project" value="UniProtKB-SubCell"/>
</dbReference>
<dbReference type="Proteomes" id="UP000564885">
    <property type="component" value="Unassembled WGS sequence"/>
</dbReference>
<dbReference type="PANTHER" id="PTHR35093:SF8">
    <property type="entry name" value="OUTER MEMBRANE PROTEIN NMB0088-RELATED"/>
    <property type="match status" value="1"/>
</dbReference>
<feature type="signal peptide" evidence="8">
    <location>
        <begin position="1"/>
        <end position="26"/>
    </location>
</feature>
<keyword evidence="5 8" id="KW-0732">Signal</keyword>
<dbReference type="PANTHER" id="PTHR35093">
    <property type="entry name" value="OUTER MEMBRANE PROTEIN NMB0088-RELATED"/>
    <property type="match status" value="1"/>
</dbReference>
<proteinExistence type="inferred from homology"/>
<evidence type="ECO:0000256" key="4">
    <source>
        <dbReference type="ARBA" id="ARBA00022692"/>
    </source>
</evidence>
<comment type="similarity">
    <text evidence="2">Belongs to the OmpP1/FadL family.</text>
</comment>
<comment type="subcellular location">
    <subcellularLocation>
        <location evidence="1">Cell outer membrane</location>
        <topology evidence="1">Multi-pass membrane protein</topology>
    </subcellularLocation>
</comment>
<dbReference type="Gene3D" id="2.40.160.60">
    <property type="entry name" value="Outer membrane protein transport protein (OMPP1/FadL/TodX)"/>
    <property type="match status" value="1"/>
</dbReference>
<dbReference type="GO" id="GO:0015483">
    <property type="term" value="F:long-chain fatty acid transporting porin activity"/>
    <property type="evidence" value="ECO:0007669"/>
    <property type="project" value="TreeGrafter"/>
</dbReference>
<evidence type="ECO:0000256" key="3">
    <source>
        <dbReference type="ARBA" id="ARBA00022452"/>
    </source>
</evidence>
<protein>
    <submittedName>
        <fullName evidence="9">TonB-dependent receptor</fullName>
    </submittedName>
</protein>
<evidence type="ECO:0000256" key="2">
    <source>
        <dbReference type="ARBA" id="ARBA00008163"/>
    </source>
</evidence>
<sequence>MKLGRAFLLGVGSAAVLAGAAGSAHAGAFGLRSQSTIAIGQAYAGAAAGAAGVSSAFWNPATITMHPGFQSEYNFTFVDAYARISPTPPTPGALLALGGSGDIAQNAFVPATYSSRQLTDRIWIGVASAAPFGSVTKPNTPWAGQFYSRSSRIVSLSFAPLVGIKVNDWLSIGGGPIIQYFKVRLNSAGPAGSNVMLEGDDWGGGGTVGVTVTPAPGTVLGVGYRSTIDHALQGTFRTAAAVLPIRVKVSTPDQLTFGVSQAITPDFRLNAAFEWMNWSRLRSPAIRLEGPGVTIGQFPLNYKDGYLVSVGGEYQLNPQWALRAGVGYEWSPIDTSNRSTRLPDTDRVHASVGASYAWNDKLTINASYAHYFAVGNRRIAIAPGNPLFNAAAGPFFADTQADVNLFSLSARYRWDDPKVSEPAPIIRKY</sequence>
<name>A0A849HZI7_9HYPH</name>
<evidence type="ECO:0000256" key="8">
    <source>
        <dbReference type="SAM" id="SignalP"/>
    </source>
</evidence>
<dbReference type="InterPro" id="IPR005017">
    <property type="entry name" value="OMPP1/FadL/TodX"/>
</dbReference>
<keyword evidence="3" id="KW-1134">Transmembrane beta strand</keyword>
<evidence type="ECO:0000256" key="6">
    <source>
        <dbReference type="ARBA" id="ARBA00023136"/>
    </source>
</evidence>
<dbReference type="AlphaFoldDB" id="A0A849HZI7"/>
<dbReference type="RefSeq" id="WP_171218457.1">
    <property type="nucleotide sequence ID" value="NZ_JABEPP010000003.1"/>
</dbReference>
<keyword evidence="4" id="KW-0812">Transmembrane</keyword>
<gene>
    <name evidence="9" type="ORF">HJG44_11210</name>
</gene>
<comment type="caution">
    <text evidence="9">The sequence shown here is derived from an EMBL/GenBank/DDBJ whole genome shotgun (WGS) entry which is preliminary data.</text>
</comment>
<evidence type="ECO:0000256" key="7">
    <source>
        <dbReference type="ARBA" id="ARBA00023237"/>
    </source>
</evidence>
<evidence type="ECO:0000313" key="9">
    <source>
        <dbReference type="EMBL" id="NNM72946.1"/>
    </source>
</evidence>
<keyword evidence="9" id="KW-0675">Receptor</keyword>
<evidence type="ECO:0000256" key="1">
    <source>
        <dbReference type="ARBA" id="ARBA00004571"/>
    </source>
</evidence>
<dbReference type="EMBL" id="JABEPP010000003">
    <property type="protein sequence ID" value="NNM72946.1"/>
    <property type="molecule type" value="Genomic_DNA"/>
</dbReference>
<evidence type="ECO:0000313" key="10">
    <source>
        <dbReference type="Proteomes" id="UP000564885"/>
    </source>
</evidence>
<evidence type="ECO:0000256" key="5">
    <source>
        <dbReference type="ARBA" id="ARBA00022729"/>
    </source>
</evidence>
<feature type="chain" id="PRO_5032350000" evidence="8">
    <location>
        <begin position="27"/>
        <end position="429"/>
    </location>
</feature>
<organism evidence="9 10">
    <name type="scientific">Enterovirga aerilata</name>
    <dbReference type="NCBI Taxonomy" id="2730920"/>
    <lineage>
        <taxon>Bacteria</taxon>
        <taxon>Pseudomonadati</taxon>
        <taxon>Pseudomonadota</taxon>
        <taxon>Alphaproteobacteria</taxon>
        <taxon>Hyphomicrobiales</taxon>
        <taxon>Methylobacteriaceae</taxon>
        <taxon>Enterovirga</taxon>
    </lineage>
</organism>
<dbReference type="SUPFAM" id="SSF56935">
    <property type="entry name" value="Porins"/>
    <property type="match status" value="1"/>
</dbReference>